<keyword evidence="2" id="KW-0175">Coiled coil</keyword>
<feature type="region of interest" description="Disordered" evidence="3">
    <location>
        <begin position="1"/>
        <end position="30"/>
    </location>
</feature>
<keyword evidence="1" id="KW-0507">mRNA processing</keyword>
<organism evidence="4 5">
    <name type="scientific">Puccinia coronata f. sp. avenae</name>
    <dbReference type="NCBI Taxonomy" id="200324"/>
    <lineage>
        <taxon>Eukaryota</taxon>
        <taxon>Fungi</taxon>
        <taxon>Dikarya</taxon>
        <taxon>Basidiomycota</taxon>
        <taxon>Pucciniomycotina</taxon>
        <taxon>Pucciniomycetes</taxon>
        <taxon>Pucciniales</taxon>
        <taxon>Pucciniaceae</taxon>
        <taxon>Puccinia</taxon>
    </lineage>
</organism>
<evidence type="ECO:0000256" key="2">
    <source>
        <dbReference type="SAM" id="Coils"/>
    </source>
</evidence>
<feature type="coiled-coil region" evidence="2">
    <location>
        <begin position="33"/>
        <end position="67"/>
    </location>
</feature>
<accession>A0A2N5S5I7</accession>
<evidence type="ECO:0008006" key="6">
    <source>
        <dbReference type="Google" id="ProtNLM"/>
    </source>
</evidence>
<feature type="compositionally biased region" description="Basic and acidic residues" evidence="3">
    <location>
        <begin position="525"/>
        <end position="534"/>
    </location>
</feature>
<feature type="compositionally biased region" description="Polar residues" evidence="3">
    <location>
        <begin position="502"/>
        <end position="515"/>
    </location>
</feature>
<dbReference type="GO" id="GO:0006397">
    <property type="term" value="P:mRNA processing"/>
    <property type="evidence" value="ECO:0007669"/>
    <property type="project" value="UniProtKB-KW"/>
</dbReference>
<dbReference type="GO" id="GO:0008270">
    <property type="term" value="F:zinc ion binding"/>
    <property type="evidence" value="ECO:0007669"/>
    <property type="project" value="InterPro"/>
</dbReference>
<dbReference type="Proteomes" id="UP000235392">
    <property type="component" value="Unassembled WGS sequence"/>
</dbReference>
<dbReference type="AlphaFoldDB" id="A0A2N5S5I7"/>
<name>A0A2N5S5I7_9BASI</name>
<dbReference type="GO" id="GO:0003676">
    <property type="term" value="F:nucleic acid binding"/>
    <property type="evidence" value="ECO:0007669"/>
    <property type="project" value="InterPro"/>
</dbReference>
<dbReference type="SUPFAM" id="SSF57756">
    <property type="entry name" value="Retrovirus zinc finger-like domains"/>
    <property type="match status" value="1"/>
</dbReference>
<evidence type="ECO:0000313" key="4">
    <source>
        <dbReference type="EMBL" id="PLW08501.1"/>
    </source>
</evidence>
<evidence type="ECO:0000256" key="3">
    <source>
        <dbReference type="SAM" id="MobiDB-lite"/>
    </source>
</evidence>
<evidence type="ECO:0000313" key="5">
    <source>
        <dbReference type="Proteomes" id="UP000235392"/>
    </source>
</evidence>
<protein>
    <recommendedName>
        <fullName evidence="6">Dcp1p-Dcp2p decapping enzyme complex alpha subunit</fullName>
    </recommendedName>
</protein>
<evidence type="ECO:0000256" key="1">
    <source>
        <dbReference type="ARBA" id="ARBA00022664"/>
    </source>
</evidence>
<reference evidence="4 5" key="1">
    <citation type="submission" date="2017-11" db="EMBL/GenBank/DDBJ databases">
        <title>De novo assembly and phasing of dikaryotic genomes from two isolates of Puccinia coronata f. sp. avenae, the causal agent of oat crown rust.</title>
        <authorList>
            <person name="Miller M.E."/>
            <person name="Zhang Y."/>
            <person name="Omidvar V."/>
            <person name="Sperschneider J."/>
            <person name="Schwessinger B."/>
            <person name="Raley C."/>
            <person name="Palmer J.M."/>
            <person name="Garnica D."/>
            <person name="Upadhyaya N."/>
            <person name="Rathjen J."/>
            <person name="Taylor J.M."/>
            <person name="Park R.F."/>
            <person name="Dodds P.N."/>
            <person name="Hirsch C.D."/>
            <person name="Kianian S.F."/>
            <person name="Figueroa M."/>
        </authorList>
    </citation>
    <scope>NUCLEOTIDE SEQUENCE [LARGE SCALE GENOMIC DNA]</scope>
    <source>
        <strain evidence="4">12SD80</strain>
    </source>
</reference>
<sequence>MFGIGHIPSEESSNERSGSPADSENSERYQPAVMDQNQTVQALQAQLAEIQRNLATQNEIIANLSANQQRPPHTSRDTMAEYLMKKFIKSPVAVFNEVNPRKPTLAFDGSNWFEWESAVNRTLQHAFLSDKSFVGDEDLFSVMNLVQNQAVTSLMRNTLDSALLSIVESGEVTSSKDLFMLLKSKCKRSGRRHKLILVEKILKFASDRQPASESWLARFCGLMSDIERSKITVDELGGLLLQSMATAPPGANQKNFEYSIAQPLDDMTSIPTFGQVTTLIQSALSKVKAPTSLPPGSIPSDVEMSVQAMRHAPRYTAPHRRIENHPNPSAQQANTNKFSIEKATFYQGKPPNDSLKAKHGWTCLYCKELGHWYADCKLYWQDVRHGYVNAPPPNHADQDSKFVPPAQQAPPVNTNGRLRKIDIPEATDGTVLLDSGSTINVVVFHSRSNAKEVHFIYYKLTYKMYTRVGYKRRKIREEYRRNPEEYTIHQHHRINNKEELHQQQAGNTDDGSSTRSGHRGKKGKKDQEEERPRP</sequence>
<proteinExistence type="predicted"/>
<comment type="caution">
    <text evidence="4">The sequence shown here is derived from an EMBL/GenBank/DDBJ whole genome shotgun (WGS) entry which is preliminary data.</text>
</comment>
<feature type="region of interest" description="Disordered" evidence="3">
    <location>
        <begin position="481"/>
        <end position="534"/>
    </location>
</feature>
<dbReference type="EMBL" id="PGCI01001061">
    <property type="protein sequence ID" value="PLW08501.1"/>
    <property type="molecule type" value="Genomic_DNA"/>
</dbReference>
<gene>
    <name evidence="4" type="ORF">PCASD_25433</name>
</gene>
<dbReference type="InterPro" id="IPR036875">
    <property type="entry name" value="Znf_CCHC_sf"/>
</dbReference>